<dbReference type="EMBL" id="BORT01000001">
    <property type="protein sequence ID" value="GIO45485.1"/>
    <property type="molecule type" value="Genomic_DNA"/>
</dbReference>
<evidence type="ECO:0000256" key="1">
    <source>
        <dbReference type="SAM" id="MobiDB-lite"/>
    </source>
</evidence>
<dbReference type="AlphaFoldDB" id="A0A919YAM9"/>
<organism evidence="4 5">
    <name type="scientific">Paenibacillus azoreducens</name>
    <dbReference type="NCBI Taxonomy" id="116718"/>
    <lineage>
        <taxon>Bacteria</taxon>
        <taxon>Bacillati</taxon>
        <taxon>Bacillota</taxon>
        <taxon>Bacilli</taxon>
        <taxon>Bacillales</taxon>
        <taxon>Paenibacillaceae</taxon>
        <taxon>Paenibacillus</taxon>
    </lineage>
</organism>
<feature type="region of interest" description="Disordered" evidence="1">
    <location>
        <begin position="416"/>
        <end position="449"/>
    </location>
</feature>
<sequence length="570" mass="65891">MNSYNKSLDFAEIDISGGQDQNGSSLPEMIIPERKNLPAQEGPLFAQELSKERRFVQQAKEWADREGGPAAFVPFMSYWPTYEHMSEAQRDWYFFWRSEVRKEQYPFTDLSYIFVYSYELIHGIGWENPTEGYEWMMKLWDAYGERYPKLNSYMVDWVSDFVLVHRLEIPLMDIVMRSQSAKTGELFDLELTRLFTYEPSALRLEHILTLSDYDLQRSKFYLDGGRSLLEEYVPKVVALVDSFLRKTTGKNLVDTFYKGHGKKIERYLFRSAVYDAELYGRTFPLHISQLRKCPPLRYYMTQLVRCTENKLRELQHFKGRLRGVTLKKETEMLIGRFLDKEFRPQKPVGPAISIDPGRLAELQRDSEDVRNMLTVEDMQLVENGQAVEDLKLVENGQTVEDLNRQTAGDMQFVEKGRSVEDVQSAEPRGNTGQKAETRAAISPDSTKYSDTVTSEVPLEVIEAQLQLEAPDHQDDHPGSEQEVVWDTSSLDEDWMLFAARLGQVHLETLYALKSEDASTVLNQIAEKYGTMPALLLDEINEFAMETIGDLVIDGESIAEEYIDCFELLKR</sequence>
<comment type="caution">
    <text evidence="4">The sequence shown here is derived from an EMBL/GenBank/DDBJ whole genome shotgun (WGS) entry which is preliminary data.</text>
</comment>
<protein>
    <recommendedName>
        <fullName evidence="6">TerB-C domain-containing protein</fullName>
    </recommendedName>
</protein>
<dbReference type="InterPro" id="IPR025266">
    <property type="entry name" value="TerB_N"/>
</dbReference>
<dbReference type="RefSeq" id="WP_212976653.1">
    <property type="nucleotide sequence ID" value="NZ_AP025343.1"/>
</dbReference>
<name>A0A919YAM9_9BACL</name>
<keyword evidence="5" id="KW-1185">Reference proteome</keyword>
<dbReference type="InterPro" id="IPR028932">
    <property type="entry name" value="TerB-C"/>
</dbReference>
<evidence type="ECO:0000259" key="2">
    <source>
        <dbReference type="Pfam" id="PF13208"/>
    </source>
</evidence>
<feature type="domain" description="TerB-C" evidence="3">
    <location>
        <begin position="350"/>
        <end position="559"/>
    </location>
</feature>
<dbReference type="Pfam" id="PF15615">
    <property type="entry name" value="TerB_C"/>
    <property type="match status" value="1"/>
</dbReference>
<evidence type="ECO:0000259" key="3">
    <source>
        <dbReference type="Pfam" id="PF15615"/>
    </source>
</evidence>
<evidence type="ECO:0000313" key="5">
    <source>
        <dbReference type="Proteomes" id="UP000682811"/>
    </source>
</evidence>
<reference evidence="4 5" key="1">
    <citation type="submission" date="2021-03" db="EMBL/GenBank/DDBJ databases">
        <title>Antimicrobial resistance genes in bacteria isolated from Japanese honey, and their potential for conferring macrolide and lincosamide resistance in the American foulbrood pathogen Paenibacillus larvae.</title>
        <authorList>
            <person name="Okamoto M."/>
            <person name="Kumagai M."/>
            <person name="Kanamori H."/>
            <person name="Takamatsu D."/>
        </authorList>
    </citation>
    <scope>NUCLEOTIDE SEQUENCE [LARGE SCALE GENOMIC DNA]</scope>
    <source>
        <strain evidence="4 5">J34TS1</strain>
    </source>
</reference>
<accession>A0A919YAM9</accession>
<feature type="domain" description="TerB N-terminal" evidence="2">
    <location>
        <begin position="47"/>
        <end position="248"/>
    </location>
</feature>
<dbReference type="Pfam" id="PF13208">
    <property type="entry name" value="TerB_N"/>
    <property type="match status" value="1"/>
</dbReference>
<evidence type="ECO:0008006" key="6">
    <source>
        <dbReference type="Google" id="ProtNLM"/>
    </source>
</evidence>
<dbReference type="Proteomes" id="UP000682811">
    <property type="component" value="Unassembled WGS sequence"/>
</dbReference>
<proteinExistence type="predicted"/>
<gene>
    <name evidence="4" type="ORF">J34TS1_02500</name>
</gene>
<evidence type="ECO:0000313" key="4">
    <source>
        <dbReference type="EMBL" id="GIO45485.1"/>
    </source>
</evidence>